<dbReference type="Gene3D" id="1.10.10.10">
    <property type="entry name" value="Winged helix-like DNA-binding domain superfamily/Winged helix DNA-binding domain"/>
    <property type="match status" value="1"/>
</dbReference>
<sequence>MTHEIESLTKEAVTAYQEALANGSILKTPGGDGVPSPTAPPRSAVTELLRAGLLRDSVDNAEVWVPVDPETAAVQAERQARQAWADASRLQQDYAPLTAAYRSRRNWSTGDSQIRYVEGKAEIAQQAQALAAAAKSRVFTVQPGPRRPKDTLDHSLPADLALLRRGVHRRILYQSPARRHPDTREYVRALVEVGAEVRAADELYERVFIIDDTVIHPVDGNANVAVLVSEPATVAFHCLVFEQAWQRAQPFLEAPKPEEEAVEDGRAGDQLTAMQKLIVRLLINEELKHEAIAAATGLSLRTVRRQLEVVRSVFGNVETTPRLAWEIRGQYPEGLPADW</sequence>
<accession>A0A1H7JLW9</accession>
<dbReference type="SUPFAM" id="SSF88659">
    <property type="entry name" value="Sigma3 and sigma4 domains of RNA polymerase sigma factors"/>
    <property type="match status" value="1"/>
</dbReference>
<proteinExistence type="predicted"/>
<dbReference type="eggNOG" id="COG2197">
    <property type="taxonomic scope" value="Bacteria"/>
</dbReference>
<dbReference type="Proteomes" id="UP000183015">
    <property type="component" value="Unassembled WGS sequence"/>
</dbReference>
<evidence type="ECO:0000313" key="2">
    <source>
        <dbReference type="Proteomes" id="UP000183015"/>
    </source>
</evidence>
<evidence type="ECO:0008006" key="3">
    <source>
        <dbReference type="Google" id="ProtNLM"/>
    </source>
</evidence>
<protein>
    <recommendedName>
        <fullName evidence="3">HTH luxR-type domain-containing protein</fullName>
    </recommendedName>
</protein>
<dbReference type="RefSeq" id="WP_042454667.1">
    <property type="nucleotide sequence ID" value="NZ_BBPN01000034.1"/>
</dbReference>
<dbReference type="PANTHER" id="PTHR34293">
    <property type="entry name" value="HTH-TYPE TRANSCRIPTIONAL REGULATOR TRMBL2"/>
    <property type="match status" value="1"/>
</dbReference>
<dbReference type="AlphaFoldDB" id="A0A1H7JLW9"/>
<dbReference type="PANTHER" id="PTHR34293:SF1">
    <property type="entry name" value="HTH-TYPE TRANSCRIPTIONAL REGULATOR TRMBL2"/>
    <property type="match status" value="1"/>
</dbReference>
<evidence type="ECO:0000313" key="1">
    <source>
        <dbReference type="EMBL" id="SEK74930.1"/>
    </source>
</evidence>
<name>A0A1H7JLW9_STRJI</name>
<organism evidence="1 2">
    <name type="scientific">Streptacidiphilus jiangxiensis</name>
    <dbReference type="NCBI Taxonomy" id="235985"/>
    <lineage>
        <taxon>Bacteria</taxon>
        <taxon>Bacillati</taxon>
        <taxon>Actinomycetota</taxon>
        <taxon>Actinomycetes</taxon>
        <taxon>Kitasatosporales</taxon>
        <taxon>Streptomycetaceae</taxon>
        <taxon>Streptacidiphilus</taxon>
    </lineage>
</organism>
<dbReference type="OrthoDB" id="4307453at2"/>
<keyword evidence="2" id="KW-1185">Reference proteome</keyword>
<dbReference type="InterPro" id="IPR036388">
    <property type="entry name" value="WH-like_DNA-bd_sf"/>
</dbReference>
<dbReference type="STRING" id="235985.SAMN05414137_103333"/>
<dbReference type="EMBL" id="FOAZ01000003">
    <property type="protein sequence ID" value="SEK74930.1"/>
    <property type="molecule type" value="Genomic_DNA"/>
</dbReference>
<dbReference type="InterPro" id="IPR013324">
    <property type="entry name" value="RNA_pol_sigma_r3/r4-like"/>
</dbReference>
<reference evidence="2" key="1">
    <citation type="submission" date="2016-10" db="EMBL/GenBank/DDBJ databases">
        <authorList>
            <person name="Varghese N."/>
        </authorList>
    </citation>
    <scope>NUCLEOTIDE SEQUENCE [LARGE SCALE GENOMIC DNA]</scope>
    <source>
        <strain evidence="2">DSM 45096 / BCRC 16803 / CGMCC 4.1857 / CIP 109030 / JCM 12277 / KCTC 19219 / NBRC 100920 / 33214</strain>
    </source>
</reference>
<gene>
    <name evidence="1" type="ORF">SAMN05414137_103333</name>
</gene>
<dbReference type="InterPro" id="IPR051797">
    <property type="entry name" value="TrmB-like"/>
</dbReference>